<dbReference type="GO" id="GO:0003723">
    <property type="term" value="F:RNA binding"/>
    <property type="evidence" value="ECO:0007669"/>
    <property type="project" value="InterPro"/>
</dbReference>
<dbReference type="PROSITE" id="PS51375">
    <property type="entry name" value="PPR"/>
    <property type="match status" value="2"/>
</dbReference>
<dbReference type="Pfam" id="PF13812">
    <property type="entry name" value="PPR_3"/>
    <property type="match status" value="1"/>
</dbReference>
<gene>
    <name evidence="4" type="ORF">EVOR1521_LOCUS23614</name>
</gene>
<dbReference type="Proteomes" id="UP001178507">
    <property type="component" value="Unassembled WGS sequence"/>
</dbReference>
<dbReference type="PANTHER" id="PTHR47936:SF1">
    <property type="entry name" value="PENTATRICOPEPTIDE REPEAT-CONTAINING PROTEIN GUN1, CHLOROPLASTIC"/>
    <property type="match status" value="1"/>
</dbReference>
<dbReference type="Gene3D" id="3.30.2350.10">
    <property type="entry name" value="Pseudouridine synthase"/>
    <property type="match status" value="1"/>
</dbReference>
<dbReference type="AlphaFoldDB" id="A0AA36J6Z1"/>
<feature type="repeat" description="PPR" evidence="2">
    <location>
        <begin position="185"/>
        <end position="219"/>
    </location>
</feature>
<name>A0AA36J6Z1_9DINO</name>
<dbReference type="GO" id="GO:0009982">
    <property type="term" value="F:pseudouridine synthase activity"/>
    <property type="evidence" value="ECO:0007669"/>
    <property type="project" value="InterPro"/>
</dbReference>
<dbReference type="EMBL" id="CAUJNA010003364">
    <property type="protein sequence ID" value="CAJ1400229.1"/>
    <property type="molecule type" value="Genomic_DNA"/>
</dbReference>
<evidence type="ECO:0000313" key="5">
    <source>
        <dbReference type="Proteomes" id="UP001178507"/>
    </source>
</evidence>
<keyword evidence="1" id="KW-0677">Repeat</keyword>
<evidence type="ECO:0000313" key="4">
    <source>
        <dbReference type="EMBL" id="CAJ1400229.1"/>
    </source>
</evidence>
<feature type="domain" description="Pseudouridine synthase RsuA/RluA-like" evidence="3">
    <location>
        <begin position="435"/>
        <end position="588"/>
    </location>
</feature>
<dbReference type="InterPro" id="IPR002885">
    <property type="entry name" value="PPR_rpt"/>
</dbReference>
<protein>
    <recommendedName>
        <fullName evidence="3">Pseudouridine synthase RsuA/RluA-like domain-containing protein</fullName>
    </recommendedName>
</protein>
<comment type="caution">
    <text evidence="4">The sequence shown here is derived from an EMBL/GenBank/DDBJ whole genome shotgun (WGS) entry which is preliminary data.</text>
</comment>
<evidence type="ECO:0000256" key="1">
    <source>
        <dbReference type="ARBA" id="ARBA00022737"/>
    </source>
</evidence>
<dbReference type="InterPro" id="IPR011990">
    <property type="entry name" value="TPR-like_helical_dom_sf"/>
</dbReference>
<dbReference type="GO" id="GO:0001522">
    <property type="term" value="P:pseudouridine synthesis"/>
    <property type="evidence" value="ECO:0007669"/>
    <property type="project" value="InterPro"/>
</dbReference>
<dbReference type="CDD" id="cd02869">
    <property type="entry name" value="PseudoU_synth_RluA_like"/>
    <property type="match status" value="1"/>
</dbReference>
<dbReference type="SUPFAM" id="SSF55120">
    <property type="entry name" value="Pseudouridine synthase"/>
    <property type="match status" value="1"/>
</dbReference>
<evidence type="ECO:0000259" key="3">
    <source>
        <dbReference type="Pfam" id="PF00849"/>
    </source>
</evidence>
<reference evidence="4" key="1">
    <citation type="submission" date="2023-08" db="EMBL/GenBank/DDBJ databases">
        <authorList>
            <person name="Chen Y."/>
            <person name="Shah S."/>
            <person name="Dougan E. K."/>
            <person name="Thang M."/>
            <person name="Chan C."/>
        </authorList>
    </citation>
    <scope>NUCLEOTIDE SEQUENCE</scope>
</reference>
<dbReference type="Pfam" id="PF01535">
    <property type="entry name" value="PPR"/>
    <property type="match status" value="1"/>
</dbReference>
<dbReference type="Pfam" id="PF00849">
    <property type="entry name" value="PseudoU_synth_2"/>
    <property type="match status" value="1"/>
</dbReference>
<dbReference type="PANTHER" id="PTHR47936">
    <property type="entry name" value="PPR_LONG DOMAIN-CONTAINING PROTEIN"/>
    <property type="match status" value="1"/>
</dbReference>
<keyword evidence="5" id="KW-1185">Reference proteome</keyword>
<dbReference type="NCBIfam" id="TIGR00756">
    <property type="entry name" value="PPR"/>
    <property type="match status" value="1"/>
</dbReference>
<evidence type="ECO:0000256" key="2">
    <source>
        <dbReference type="PROSITE-ProRule" id="PRU00708"/>
    </source>
</evidence>
<dbReference type="InterPro" id="IPR020103">
    <property type="entry name" value="PsdUridine_synth_cat_dom_sf"/>
</dbReference>
<organism evidence="4 5">
    <name type="scientific">Effrenium voratum</name>
    <dbReference type="NCBI Taxonomy" id="2562239"/>
    <lineage>
        <taxon>Eukaryota</taxon>
        <taxon>Sar</taxon>
        <taxon>Alveolata</taxon>
        <taxon>Dinophyceae</taxon>
        <taxon>Suessiales</taxon>
        <taxon>Symbiodiniaceae</taxon>
        <taxon>Effrenium</taxon>
    </lineage>
</organism>
<accession>A0AA36J6Z1</accession>
<feature type="repeat" description="PPR" evidence="2">
    <location>
        <begin position="84"/>
        <end position="118"/>
    </location>
</feature>
<proteinExistence type="predicted"/>
<sequence length="652" mass="69623">MAAIPGGAPPDEREFVGGERLPRQQRAIRSCGAWASAVALLASLMEVADAVCFNAAIASCSSGGGWQMALHLLGAMGQQMLELGVNSCNSGISACGRAGQWEAALAVFSSMASERISRTAISFNAAMSACEKATCWAGALVLFEQLALQEAPDAVGYGAAISACAKASAWAAALGLLGEAGARASGICWNAAITACEKGEQWERALLLLSRMPDYQLRPDVISCNSAISACEKSSSWQLALALLHSAPETDIISFNAAISACSKGRFWTLALDLLAALPARRLRRDGVTFAAAANAAAPWAAALALRTAAAVDGVPRSTAGEVRAIDACGQQHWQHALNLLFPPMTEANCFHAALGACVGHWQQALQVMFEMQQLRLHIGGVSWGTVLRAMLLGGEEELAARYSEQLRRQCLAEPLPELPEPVLRDAGLEVVQGKGVLAVLKPGNCTSESVLELFSARLRAELALVSRLDAGTSGVLPLAVGRGGRRWLEAQFGARQVHKEYICLCAGESFGAEGTRFSIDTPLLLSNSWHQCAQPRVVPSPEGKEARTEVEVLEMFDPLREDTEAVMLLAVSPLTGRTHQIRAHLSSLGRPLVGDRLYGDKSRLGCRVFLHCRRLRLLDLAGVFKAEFQLPEADSTRDLRNVLAKLREKGR</sequence>
<dbReference type="InterPro" id="IPR006145">
    <property type="entry name" value="PsdUridine_synth_RsuA/RluA"/>
</dbReference>
<dbReference type="Gene3D" id="1.25.40.10">
    <property type="entry name" value="Tetratricopeptide repeat domain"/>
    <property type="match status" value="2"/>
</dbReference>